<gene>
    <name evidence="2" type="ORF">PISMIDRAFT_680205</name>
</gene>
<evidence type="ECO:0000313" key="3">
    <source>
        <dbReference type="Proteomes" id="UP000054018"/>
    </source>
</evidence>
<reference evidence="3" key="2">
    <citation type="submission" date="2015-01" db="EMBL/GenBank/DDBJ databases">
        <title>Evolutionary Origins and Diversification of the Mycorrhizal Mutualists.</title>
        <authorList>
            <consortium name="DOE Joint Genome Institute"/>
            <consortium name="Mycorrhizal Genomics Consortium"/>
            <person name="Kohler A."/>
            <person name="Kuo A."/>
            <person name="Nagy L.G."/>
            <person name="Floudas D."/>
            <person name="Copeland A."/>
            <person name="Barry K.W."/>
            <person name="Cichocki N."/>
            <person name="Veneault-Fourrey C."/>
            <person name="LaButti K."/>
            <person name="Lindquist E.A."/>
            <person name="Lipzen A."/>
            <person name="Lundell T."/>
            <person name="Morin E."/>
            <person name="Murat C."/>
            <person name="Riley R."/>
            <person name="Ohm R."/>
            <person name="Sun H."/>
            <person name="Tunlid A."/>
            <person name="Henrissat B."/>
            <person name="Grigoriev I.V."/>
            <person name="Hibbett D.S."/>
            <person name="Martin F."/>
        </authorList>
    </citation>
    <scope>NUCLEOTIDE SEQUENCE [LARGE SCALE GENOMIC DNA]</scope>
    <source>
        <strain evidence="3">441</strain>
    </source>
</reference>
<name>A0A0C9ZS59_9AGAM</name>
<proteinExistence type="predicted"/>
<evidence type="ECO:0000313" key="2">
    <source>
        <dbReference type="EMBL" id="KIK22588.1"/>
    </source>
</evidence>
<reference evidence="2 3" key="1">
    <citation type="submission" date="2014-04" db="EMBL/GenBank/DDBJ databases">
        <authorList>
            <consortium name="DOE Joint Genome Institute"/>
            <person name="Kuo A."/>
            <person name="Kohler A."/>
            <person name="Costa M.D."/>
            <person name="Nagy L.G."/>
            <person name="Floudas D."/>
            <person name="Copeland A."/>
            <person name="Barry K.W."/>
            <person name="Cichocki N."/>
            <person name="Veneault-Fourrey C."/>
            <person name="LaButti K."/>
            <person name="Lindquist E.A."/>
            <person name="Lipzen A."/>
            <person name="Lundell T."/>
            <person name="Morin E."/>
            <person name="Murat C."/>
            <person name="Sun H."/>
            <person name="Tunlid A."/>
            <person name="Henrissat B."/>
            <person name="Grigoriev I.V."/>
            <person name="Hibbett D.S."/>
            <person name="Martin F."/>
            <person name="Nordberg H.P."/>
            <person name="Cantor M.N."/>
            <person name="Hua S.X."/>
        </authorList>
    </citation>
    <scope>NUCLEOTIDE SEQUENCE [LARGE SCALE GENOMIC DNA]</scope>
    <source>
        <strain evidence="2 3">441</strain>
    </source>
</reference>
<sequence>MPPLSILSSPTPSAASSRLSDGSRHSDSHSVAFSRNRSIPDFEIERLPKQSNGASKRPAVRRMQSDYGAENSLRVSISRIIAAKARPFTASGHIPLDPSALVLFFRSKGGITHSLDFPIDVDYDTPPALDVLVDTCRPHTTAGINVYPDRASDSLFYPPNLPLTATLEIANHPILEAVRNSLFPNLPIGHYLVAVRDRLEVVLNGCRMPAQPRTLRNDGRVATVCVSLPVHFCGGALVVRDADGIEERFFGVGGKPDEVEWTAFLAECDYEVETVTQGCRMSISFAVHLKTYGPTVDPLITPSERFLDLLSPVLSLSRGRKVAFYLTQDYNVNPAESLAESLVPRLKGSDSLLYHALKAYKLAPELHWAAGGYIWPIDRTVECGNDTNDSPTSAAGIMSFASALPFNSPSRRSVPMRPMSYYGDPDEDEAELMRIQTDIIRQRVEESGAVLLSEAEIFVLSDWAPGPVSKEKVYFVSNGELEKLIVNVLLVTYVP</sequence>
<feature type="compositionally biased region" description="Low complexity" evidence="1">
    <location>
        <begin position="1"/>
        <end position="20"/>
    </location>
</feature>
<dbReference type="EMBL" id="KN833738">
    <property type="protein sequence ID" value="KIK22588.1"/>
    <property type="molecule type" value="Genomic_DNA"/>
</dbReference>
<organism evidence="2 3">
    <name type="scientific">Pisolithus microcarpus 441</name>
    <dbReference type="NCBI Taxonomy" id="765257"/>
    <lineage>
        <taxon>Eukaryota</taxon>
        <taxon>Fungi</taxon>
        <taxon>Dikarya</taxon>
        <taxon>Basidiomycota</taxon>
        <taxon>Agaricomycotina</taxon>
        <taxon>Agaricomycetes</taxon>
        <taxon>Agaricomycetidae</taxon>
        <taxon>Boletales</taxon>
        <taxon>Sclerodermatineae</taxon>
        <taxon>Pisolithaceae</taxon>
        <taxon>Pisolithus</taxon>
    </lineage>
</organism>
<dbReference type="OrthoDB" id="3166447at2759"/>
<protein>
    <submittedName>
        <fullName evidence="2">Uncharacterized protein</fullName>
    </submittedName>
</protein>
<feature type="region of interest" description="Disordered" evidence="1">
    <location>
        <begin position="1"/>
        <end position="65"/>
    </location>
</feature>
<accession>A0A0C9ZS59</accession>
<dbReference type="Proteomes" id="UP000054018">
    <property type="component" value="Unassembled WGS sequence"/>
</dbReference>
<evidence type="ECO:0000256" key="1">
    <source>
        <dbReference type="SAM" id="MobiDB-lite"/>
    </source>
</evidence>
<keyword evidence="3" id="KW-1185">Reference proteome</keyword>
<feature type="compositionally biased region" description="Basic and acidic residues" evidence="1">
    <location>
        <begin position="38"/>
        <end position="48"/>
    </location>
</feature>
<dbReference type="HOGENOM" id="CLU_045566_0_0_1"/>
<dbReference type="AlphaFoldDB" id="A0A0C9ZS59"/>